<dbReference type="InterPro" id="IPR021005">
    <property type="entry name" value="Znf_CGNR"/>
</dbReference>
<evidence type="ECO:0000313" key="2">
    <source>
        <dbReference type="EMBL" id="QNE20413.1"/>
    </source>
</evidence>
<dbReference type="EMBL" id="CP043661">
    <property type="protein sequence ID" value="QNE20413.1"/>
    <property type="molecule type" value="Genomic_DNA"/>
</dbReference>
<dbReference type="Gene3D" id="1.10.3300.10">
    <property type="entry name" value="Jann2411-like domain"/>
    <property type="match status" value="1"/>
</dbReference>
<dbReference type="InterPro" id="IPR023286">
    <property type="entry name" value="ABATE_dom_sf"/>
</dbReference>
<dbReference type="PANTHER" id="PTHR35525:SF3">
    <property type="entry name" value="BLL6575 PROTEIN"/>
    <property type="match status" value="1"/>
</dbReference>
<organism evidence="2 3">
    <name type="scientific">Kribbella qitaiheensis</name>
    <dbReference type="NCBI Taxonomy" id="1544730"/>
    <lineage>
        <taxon>Bacteria</taxon>
        <taxon>Bacillati</taxon>
        <taxon>Actinomycetota</taxon>
        <taxon>Actinomycetes</taxon>
        <taxon>Propionibacteriales</taxon>
        <taxon>Kribbellaceae</taxon>
        <taxon>Kribbella</taxon>
    </lineage>
</organism>
<dbReference type="Pfam" id="PF11706">
    <property type="entry name" value="zf-CGNR"/>
    <property type="match status" value="1"/>
</dbReference>
<gene>
    <name evidence="2" type="ORF">F1D05_24020</name>
</gene>
<reference evidence="3" key="1">
    <citation type="submission" date="2019-09" db="EMBL/GenBank/DDBJ databases">
        <title>Antimicrobial potential of Antarctic Bacteria.</title>
        <authorList>
            <person name="Benaud N."/>
            <person name="Edwards R.J."/>
            <person name="Ferrari B.C."/>
        </authorList>
    </citation>
    <scope>NUCLEOTIDE SEQUENCE [LARGE SCALE GENOMIC DNA]</scope>
    <source>
        <strain evidence="3">SPB151</strain>
    </source>
</reference>
<feature type="domain" description="Zinc finger CGNR" evidence="1">
    <location>
        <begin position="49"/>
        <end position="91"/>
    </location>
</feature>
<dbReference type="InterPro" id="IPR010852">
    <property type="entry name" value="ABATE"/>
</dbReference>
<protein>
    <recommendedName>
        <fullName evidence="1">Zinc finger CGNR domain-containing protein</fullName>
    </recommendedName>
</protein>
<evidence type="ECO:0000259" key="1">
    <source>
        <dbReference type="Pfam" id="PF11706"/>
    </source>
</evidence>
<name>A0A7G6X2E8_9ACTN</name>
<sequence length="94" mass="10683">MRRLVVEALAVAEPPGAGLVRLLDWETGDLATALVLSAARLLEREDLTRLRECQDDDCGWLFLDQSKNKSRRWCSSGDCGNRARAKRHYERTHS</sequence>
<keyword evidence="3" id="KW-1185">Reference proteome</keyword>
<proteinExistence type="predicted"/>
<dbReference type="AlphaFoldDB" id="A0A7G6X2E8"/>
<accession>A0A7G6X2E8</accession>
<reference evidence="2 3" key="2">
    <citation type="journal article" date="2020" name="Microbiol. Resour. Announc.">
        <title>Antarctic desert soil bacteria exhibit high novel natural product potential, evaluated through long-read genome sequencing and comparative genomics.</title>
        <authorList>
            <person name="Benaud N."/>
            <person name="Edwards R.J."/>
            <person name="Amos T.G."/>
            <person name="D'Agostino P.M."/>
            <person name="Gutierrez-Chavez C."/>
            <person name="Montgomery K."/>
            <person name="Nicetic I."/>
            <person name="Ferrari B.C."/>
        </authorList>
    </citation>
    <scope>NUCLEOTIDE SEQUENCE [LARGE SCALE GENOMIC DNA]</scope>
    <source>
        <strain evidence="2 3">SPB151</strain>
    </source>
</reference>
<dbReference type="PANTHER" id="PTHR35525">
    <property type="entry name" value="BLL6575 PROTEIN"/>
    <property type="match status" value="1"/>
</dbReference>
<evidence type="ECO:0000313" key="3">
    <source>
        <dbReference type="Proteomes" id="UP000515563"/>
    </source>
</evidence>
<dbReference type="SUPFAM" id="SSF160904">
    <property type="entry name" value="Jann2411-like"/>
    <property type="match status" value="1"/>
</dbReference>
<dbReference type="KEGG" id="kqi:F1D05_24020"/>
<dbReference type="Proteomes" id="UP000515563">
    <property type="component" value="Chromosome"/>
</dbReference>